<protein>
    <submittedName>
        <fullName evidence="2">ElyC/SanA/YdcF family protein</fullName>
    </submittedName>
</protein>
<dbReference type="Pfam" id="PF02698">
    <property type="entry name" value="DUF218"/>
    <property type="match status" value="1"/>
</dbReference>
<reference evidence="2 3" key="1">
    <citation type="submission" date="2023-09" db="EMBL/GenBank/DDBJ databases">
        <authorList>
            <person name="Rey-Velasco X."/>
        </authorList>
    </citation>
    <scope>NUCLEOTIDE SEQUENCE [LARGE SCALE GENOMIC DNA]</scope>
    <source>
        <strain evidence="2 3">W431</strain>
    </source>
</reference>
<keyword evidence="3" id="KW-1185">Reference proteome</keyword>
<feature type="domain" description="DUF218" evidence="1">
    <location>
        <begin position="32"/>
        <end position="195"/>
    </location>
</feature>
<evidence type="ECO:0000259" key="1">
    <source>
        <dbReference type="Pfam" id="PF02698"/>
    </source>
</evidence>
<name>A0ABU3A6V7_9GAMM</name>
<dbReference type="InterPro" id="IPR051599">
    <property type="entry name" value="Cell_Envelope_Assoc"/>
</dbReference>
<dbReference type="CDD" id="cd06259">
    <property type="entry name" value="YdcF-like"/>
    <property type="match status" value="1"/>
</dbReference>
<dbReference type="RefSeq" id="WP_311584812.1">
    <property type="nucleotide sequence ID" value="NZ_JAVRIF010000013.1"/>
</dbReference>
<accession>A0ABU3A6V7</accession>
<dbReference type="PANTHER" id="PTHR30336:SF4">
    <property type="entry name" value="ENVELOPE BIOGENESIS FACTOR ELYC"/>
    <property type="match status" value="1"/>
</dbReference>
<sequence>MILLSTGYVSDRVMHPIENNFKSYQYSDKPVDYIVILGCGNTTNPELPATSQLFPCSLQRLVEALRILKLHPEAQLITSGAAFDNNKSNAVNVKQAAMLLGVPERKIIVESFPKDTEEEAELIAPRVKGKHVVLVTNADHMLRALNYFKQQGVAVTPAPASQWVKNIDSEKNWSYYLPKSHNLTQSTNAWYESVGLFVQWLKSDD</sequence>
<evidence type="ECO:0000313" key="2">
    <source>
        <dbReference type="EMBL" id="MDT0605282.1"/>
    </source>
</evidence>
<dbReference type="InterPro" id="IPR003848">
    <property type="entry name" value="DUF218"/>
</dbReference>
<organism evidence="2 3">
    <name type="scientific">Thalassotalea castellviae</name>
    <dbReference type="NCBI Taxonomy" id="3075612"/>
    <lineage>
        <taxon>Bacteria</taxon>
        <taxon>Pseudomonadati</taxon>
        <taxon>Pseudomonadota</taxon>
        <taxon>Gammaproteobacteria</taxon>
        <taxon>Alteromonadales</taxon>
        <taxon>Colwelliaceae</taxon>
        <taxon>Thalassotalea</taxon>
    </lineage>
</organism>
<dbReference type="EMBL" id="JAVRIF010000013">
    <property type="protein sequence ID" value="MDT0605282.1"/>
    <property type="molecule type" value="Genomic_DNA"/>
</dbReference>
<dbReference type="Proteomes" id="UP001266357">
    <property type="component" value="Unassembled WGS sequence"/>
</dbReference>
<evidence type="ECO:0000313" key="3">
    <source>
        <dbReference type="Proteomes" id="UP001266357"/>
    </source>
</evidence>
<proteinExistence type="predicted"/>
<comment type="caution">
    <text evidence="2">The sequence shown here is derived from an EMBL/GenBank/DDBJ whole genome shotgun (WGS) entry which is preliminary data.</text>
</comment>
<gene>
    <name evidence="2" type="ORF">RM573_16900</name>
</gene>
<dbReference type="PANTHER" id="PTHR30336">
    <property type="entry name" value="INNER MEMBRANE PROTEIN, PROBABLE PERMEASE"/>
    <property type="match status" value="1"/>
</dbReference>